<dbReference type="GO" id="GO:0016020">
    <property type="term" value="C:membrane"/>
    <property type="evidence" value="ECO:0007669"/>
    <property type="project" value="UniProtKB-SubCell"/>
</dbReference>
<comment type="subcellular location">
    <subcellularLocation>
        <location evidence="1 6">Membrane</location>
        <topology evidence="1 6">Multi-pass membrane protein</topology>
    </subcellularLocation>
</comment>
<keyword evidence="4 6" id="KW-1133">Transmembrane helix</keyword>
<keyword evidence="3 6" id="KW-0812">Transmembrane</keyword>
<dbReference type="GO" id="GO:0022857">
    <property type="term" value="F:transmembrane transporter activity"/>
    <property type="evidence" value="ECO:0007669"/>
    <property type="project" value="InterPro"/>
</dbReference>
<feature type="transmembrane region" description="Helical" evidence="6">
    <location>
        <begin position="38"/>
        <end position="59"/>
    </location>
</feature>
<dbReference type="AlphaFoldDB" id="A0AAQ3RGF1"/>
<evidence type="ECO:0000256" key="6">
    <source>
        <dbReference type="RuleBase" id="RU363077"/>
    </source>
</evidence>
<dbReference type="InterPro" id="IPR037185">
    <property type="entry name" value="EmrE-like"/>
</dbReference>
<keyword evidence="9" id="KW-1185">Reference proteome</keyword>
<feature type="transmembrane region" description="Helical" evidence="6">
    <location>
        <begin position="287"/>
        <end position="308"/>
    </location>
</feature>
<dbReference type="InterPro" id="IPR000620">
    <property type="entry name" value="EamA_dom"/>
</dbReference>
<evidence type="ECO:0000256" key="1">
    <source>
        <dbReference type="ARBA" id="ARBA00004141"/>
    </source>
</evidence>
<feature type="transmembrane region" description="Helical" evidence="6">
    <location>
        <begin position="12"/>
        <end position="32"/>
    </location>
</feature>
<gene>
    <name evidence="8" type="ORF">V8G54_033531</name>
</gene>
<keyword evidence="5 6" id="KW-0472">Membrane</keyword>
<feature type="transmembrane region" description="Helical" evidence="6">
    <location>
        <begin position="342"/>
        <end position="361"/>
    </location>
</feature>
<feature type="transmembrane region" description="Helical" evidence="6">
    <location>
        <begin position="315"/>
        <end position="336"/>
    </location>
</feature>
<dbReference type="PANTHER" id="PTHR31218">
    <property type="entry name" value="WAT1-RELATED PROTEIN"/>
    <property type="match status" value="1"/>
</dbReference>
<feature type="transmembrane region" description="Helical" evidence="6">
    <location>
        <begin position="259"/>
        <end position="281"/>
    </location>
</feature>
<evidence type="ECO:0000256" key="3">
    <source>
        <dbReference type="ARBA" id="ARBA00022692"/>
    </source>
</evidence>
<proteinExistence type="inferred from homology"/>
<accession>A0AAQ3RGF1</accession>
<name>A0AAQ3RGF1_VIGMU</name>
<reference evidence="8 9" key="1">
    <citation type="journal article" date="2023" name="Life. Sci Alliance">
        <title>Evolutionary insights into 3D genome organization and epigenetic landscape of Vigna mungo.</title>
        <authorList>
            <person name="Junaid A."/>
            <person name="Singh B."/>
            <person name="Bhatia S."/>
        </authorList>
    </citation>
    <scope>NUCLEOTIDE SEQUENCE [LARGE SCALE GENOMIC DNA]</scope>
    <source>
        <strain evidence="8">Urdbean</strain>
    </source>
</reference>
<comment type="similarity">
    <text evidence="2 6">Belongs to the drug/metabolite transporter (DMT) superfamily. Plant drug/metabolite exporter (P-DME) (TC 2.A.7.4) family.</text>
</comment>
<protein>
    <recommendedName>
        <fullName evidence="6">WAT1-related protein</fullName>
    </recommendedName>
</protein>
<dbReference type="Proteomes" id="UP001374535">
    <property type="component" value="Chromosome 10"/>
</dbReference>
<feature type="domain" description="EamA" evidence="7">
    <location>
        <begin position="221"/>
        <end position="359"/>
    </location>
</feature>
<feature type="transmembrane region" description="Helical" evidence="6">
    <location>
        <begin position="219"/>
        <end position="239"/>
    </location>
</feature>
<dbReference type="Pfam" id="PF00892">
    <property type="entry name" value="EamA"/>
    <property type="match status" value="1"/>
</dbReference>
<evidence type="ECO:0000256" key="4">
    <source>
        <dbReference type="ARBA" id="ARBA00022989"/>
    </source>
</evidence>
<evidence type="ECO:0000313" key="8">
    <source>
        <dbReference type="EMBL" id="WVY94443.1"/>
    </source>
</evidence>
<evidence type="ECO:0000313" key="9">
    <source>
        <dbReference type="Proteomes" id="UP001374535"/>
    </source>
</evidence>
<dbReference type="SUPFAM" id="SSF103481">
    <property type="entry name" value="Multidrug resistance efflux transporter EmrE"/>
    <property type="match status" value="1"/>
</dbReference>
<feature type="transmembrane region" description="Helical" evidence="6">
    <location>
        <begin position="169"/>
        <end position="185"/>
    </location>
</feature>
<evidence type="ECO:0000256" key="2">
    <source>
        <dbReference type="ARBA" id="ARBA00007635"/>
    </source>
</evidence>
<sequence>MKSGCDEWKPFIVMIAIDFSFAVVNILLKKVLEKGVNHLVFITYRLTIATIFIAPVAYFKERLKRQTKAHISNIMLPLLQCHCWHLFSPRELPNSLLLDDCREILTEYNFFYRASVTQYFVLVGIQYTSATFSCAFINMVPVGNRVLYPFISYRLETVKIKCNSGRAKILGSLVCIGGALMLTLYKGKPLVNFSHHESAASMVKSSAVNIYSTRTTERWTIGVIAMVIGTIFWSSWYILQSKISKRYPCQYSSTAIMSFFGALQSAVICLCTDHNLSIWVLKGKIQIIAFLYSGIIGSGLCFVGMSWCVKKRGPVFTAAFSPLVQIIAAMIDIPVLHEQLHLGSVMGSILVIIGLYILLWGKSMDIKNRVRKLVQEAEETKEQEPQPQIQQLTVYVHTESCDS</sequence>
<organism evidence="8 9">
    <name type="scientific">Vigna mungo</name>
    <name type="common">Black gram</name>
    <name type="synonym">Phaseolus mungo</name>
    <dbReference type="NCBI Taxonomy" id="3915"/>
    <lineage>
        <taxon>Eukaryota</taxon>
        <taxon>Viridiplantae</taxon>
        <taxon>Streptophyta</taxon>
        <taxon>Embryophyta</taxon>
        <taxon>Tracheophyta</taxon>
        <taxon>Spermatophyta</taxon>
        <taxon>Magnoliopsida</taxon>
        <taxon>eudicotyledons</taxon>
        <taxon>Gunneridae</taxon>
        <taxon>Pentapetalae</taxon>
        <taxon>rosids</taxon>
        <taxon>fabids</taxon>
        <taxon>Fabales</taxon>
        <taxon>Fabaceae</taxon>
        <taxon>Papilionoideae</taxon>
        <taxon>50 kb inversion clade</taxon>
        <taxon>NPAAA clade</taxon>
        <taxon>indigoferoid/millettioid clade</taxon>
        <taxon>Phaseoleae</taxon>
        <taxon>Vigna</taxon>
    </lineage>
</organism>
<evidence type="ECO:0000256" key="5">
    <source>
        <dbReference type="ARBA" id="ARBA00023136"/>
    </source>
</evidence>
<dbReference type="InterPro" id="IPR030184">
    <property type="entry name" value="WAT1-related"/>
</dbReference>
<evidence type="ECO:0000259" key="7">
    <source>
        <dbReference type="Pfam" id="PF00892"/>
    </source>
</evidence>
<dbReference type="EMBL" id="CP144691">
    <property type="protein sequence ID" value="WVY94443.1"/>
    <property type="molecule type" value="Genomic_DNA"/>
</dbReference>